<dbReference type="eggNOG" id="COG1164">
    <property type="taxonomic scope" value="Bacteria"/>
</dbReference>
<feature type="domain" description="Oligopeptidase F N-terminal" evidence="8">
    <location>
        <begin position="112"/>
        <end position="176"/>
    </location>
</feature>
<evidence type="ECO:0000256" key="5">
    <source>
        <dbReference type="ARBA" id="ARBA00023049"/>
    </source>
</evidence>
<comment type="cofactor">
    <cofactor evidence="6">
        <name>Zn(2+)</name>
        <dbReference type="ChEBI" id="CHEBI:29105"/>
    </cofactor>
    <text evidence="6">Binds 1 zinc ion.</text>
</comment>
<dbReference type="InterPro" id="IPR042088">
    <property type="entry name" value="OligoPept_F_C"/>
</dbReference>
<evidence type="ECO:0000259" key="7">
    <source>
        <dbReference type="Pfam" id="PF01432"/>
    </source>
</evidence>
<gene>
    <name evidence="9" type="ORF">HMPREF1630_06565</name>
</gene>
<keyword evidence="4 6" id="KW-0862">Zinc</keyword>
<comment type="caution">
    <text evidence="9">The sequence shown here is derived from an EMBL/GenBank/DDBJ whole genome shotgun (WGS) entry which is preliminary data.</text>
</comment>
<name>A0A095YAT9_9FIRM</name>
<dbReference type="EMBL" id="JRMW01000037">
    <property type="protein sequence ID" value="KGF03707.1"/>
    <property type="molecule type" value="Genomic_DNA"/>
</dbReference>
<dbReference type="GO" id="GO:0006518">
    <property type="term" value="P:peptide metabolic process"/>
    <property type="evidence" value="ECO:0007669"/>
    <property type="project" value="TreeGrafter"/>
</dbReference>
<keyword evidence="5 6" id="KW-0482">Metalloprotease</keyword>
<dbReference type="InterPro" id="IPR013647">
    <property type="entry name" value="OligopepF_N_dom"/>
</dbReference>
<dbReference type="InterPro" id="IPR004438">
    <property type="entry name" value="Peptidase_M3B"/>
</dbReference>
<evidence type="ECO:0000256" key="2">
    <source>
        <dbReference type="ARBA" id="ARBA00022723"/>
    </source>
</evidence>
<keyword evidence="3 6" id="KW-0378">Hydrolase</keyword>
<dbReference type="PANTHER" id="PTHR11804:SF45">
    <property type="entry name" value="SIMILAR TO OLIGOENDOPEPTIDASE"/>
    <property type="match status" value="1"/>
</dbReference>
<evidence type="ECO:0000256" key="6">
    <source>
        <dbReference type="RuleBase" id="RU368091"/>
    </source>
</evidence>
<dbReference type="Pfam" id="PF01432">
    <property type="entry name" value="Peptidase_M3"/>
    <property type="match status" value="1"/>
</dbReference>
<dbReference type="PANTHER" id="PTHR11804">
    <property type="entry name" value="PROTEASE M3 THIMET OLIGOPEPTIDASE-RELATED"/>
    <property type="match status" value="1"/>
</dbReference>
<sequence length="599" mass="68396">MKKRCDVDPKETWAIEDLYASDEAFYADIEKLARMASDFKEKYAKLETSEDVYNSLEAYSDIISLTDGLGTFSGISKETDATDDAMAKRDAKFGSEAAKIFANLSFYESALVKVDSKILDEVIKNHPGYAYYLQRVKDKAKYLLDEKTEAALAALAPTFDAPYTNYNDMRYGDMKFENINHNGKEVVLNHNTFEEFLEGETDTELRRKAFADYHKVLGAYQNADASVYNNLIQNEKIMADLRGYDSVFHYLLARQDVDFDIYENHIDIIMEKLAPIMRKYATIIKNHYGLDEMTYADLKLSIDPDYEPQVSIEEARDYIVDGLSPLGENYIGYMKQAFADRWIDYSQNIGKRTGAFCSSPYPSHPFIMTTYNHSMSQVMTLAHELGHAGQGILSNANQNALSCDMSMYFVEAPSTANEITMERYLLKKAKDDREKLWVLSTMIGKTYYHNFVTHYLEAAFQREVYRRVEKGESLSAADFNQIFKEKLEKFWGDAVILNEGAELTWMRQPHYYMGLYSFTYQAGLTIGTAISEKIVHGTEEDRKQWLEVLKLGGSMGPIDLAKAAGVDMTSTKPIEDAIAFIGQIVDQIDELLKKLNMYK</sequence>
<dbReference type="GO" id="GO:0004222">
    <property type="term" value="F:metalloendopeptidase activity"/>
    <property type="evidence" value="ECO:0007669"/>
    <property type="project" value="UniProtKB-UniRule"/>
</dbReference>
<dbReference type="EC" id="3.4.24.-" evidence="6"/>
<dbReference type="RefSeq" id="WP_037328170.1">
    <property type="nucleotide sequence ID" value="NZ_JRMW01000037.1"/>
</dbReference>
<dbReference type="Gene3D" id="1.10.287.830">
    <property type="entry name" value="putative peptidase helix hairpin domain like"/>
    <property type="match status" value="1"/>
</dbReference>
<keyword evidence="1 6" id="KW-0645">Protease</keyword>
<evidence type="ECO:0000313" key="10">
    <source>
        <dbReference type="Proteomes" id="UP000029579"/>
    </source>
</evidence>
<dbReference type="Gene3D" id="1.20.140.70">
    <property type="entry name" value="Oligopeptidase f, N-terminal domain"/>
    <property type="match status" value="1"/>
</dbReference>
<accession>A0A095YAT9</accession>
<dbReference type="CDD" id="cd09609">
    <property type="entry name" value="M3B_PepF"/>
    <property type="match status" value="1"/>
</dbReference>
<dbReference type="SUPFAM" id="SSF55486">
    <property type="entry name" value="Metalloproteases ('zincins'), catalytic domain"/>
    <property type="match status" value="1"/>
</dbReference>
<proteinExistence type="inferred from homology"/>
<evidence type="ECO:0000259" key="8">
    <source>
        <dbReference type="Pfam" id="PF08439"/>
    </source>
</evidence>
<dbReference type="AlphaFoldDB" id="A0A095YAT9"/>
<evidence type="ECO:0000256" key="1">
    <source>
        <dbReference type="ARBA" id="ARBA00022670"/>
    </source>
</evidence>
<evidence type="ECO:0000313" key="9">
    <source>
        <dbReference type="EMBL" id="KGF03707.1"/>
    </source>
</evidence>
<feature type="domain" description="Peptidase M3A/M3B catalytic" evidence="7">
    <location>
        <begin position="200"/>
        <end position="579"/>
    </location>
</feature>
<dbReference type="InterPro" id="IPR001567">
    <property type="entry name" value="Pept_M3A_M3B_dom"/>
</dbReference>
<dbReference type="Gene3D" id="1.10.1370.20">
    <property type="entry name" value="Oligoendopeptidase f, C-terminal domain"/>
    <property type="match status" value="1"/>
</dbReference>
<dbReference type="InterPro" id="IPR045090">
    <property type="entry name" value="Pept_M3A_M3B"/>
</dbReference>
<dbReference type="InterPro" id="IPR034009">
    <property type="entry name" value="M3B_PepF_4"/>
</dbReference>
<protein>
    <recommendedName>
        <fullName evidence="6">Oligopeptidase F</fullName>
        <ecNumber evidence="6">3.4.24.-</ecNumber>
    </recommendedName>
</protein>
<keyword evidence="2 6" id="KW-0479">Metal-binding</keyword>
<dbReference type="GO" id="GO:0006508">
    <property type="term" value="P:proteolysis"/>
    <property type="evidence" value="ECO:0007669"/>
    <property type="project" value="UniProtKB-KW"/>
</dbReference>
<evidence type="ECO:0000256" key="3">
    <source>
        <dbReference type="ARBA" id="ARBA00022801"/>
    </source>
</evidence>
<comment type="function">
    <text evidence="6">Has oligopeptidase activity and degrades a variety of small bioactive peptides.</text>
</comment>
<dbReference type="Proteomes" id="UP000029579">
    <property type="component" value="Unassembled WGS sequence"/>
</dbReference>
<dbReference type="NCBIfam" id="TIGR00181">
    <property type="entry name" value="pepF"/>
    <property type="match status" value="1"/>
</dbReference>
<dbReference type="GO" id="GO:0046872">
    <property type="term" value="F:metal ion binding"/>
    <property type="evidence" value="ECO:0007669"/>
    <property type="project" value="UniProtKB-UniRule"/>
</dbReference>
<comment type="similarity">
    <text evidence="6">Belongs to the peptidase M3B family.</text>
</comment>
<dbReference type="OrthoDB" id="9766487at2"/>
<evidence type="ECO:0000256" key="4">
    <source>
        <dbReference type="ARBA" id="ARBA00022833"/>
    </source>
</evidence>
<dbReference type="Pfam" id="PF08439">
    <property type="entry name" value="Peptidase_M3_N"/>
    <property type="match status" value="1"/>
</dbReference>
<reference evidence="9 10" key="1">
    <citation type="submission" date="2014-07" db="EMBL/GenBank/DDBJ databases">
        <authorList>
            <person name="McCorrison J."/>
            <person name="Sanka R."/>
            <person name="Torralba M."/>
            <person name="Gillis M."/>
            <person name="Haft D.H."/>
            <person name="Methe B."/>
            <person name="Sutton G."/>
            <person name="Nelson K.E."/>
        </authorList>
    </citation>
    <scope>NUCLEOTIDE SEQUENCE [LARGE SCALE GENOMIC DNA]</scope>
    <source>
        <strain evidence="9 10">S7-1-13</strain>
    </source>
</reference>
<organism evidence="9 10">
    <name type="scientific">Anaerococcus lactolyticus S7-1-13</name>
    <dbReference type="NCBI Taxonomy" id="1284686"/>
    <lineage>
        <taxon>Bacteria</taxon>
        <taxon>Bacillati</taxon>
        <taxon>Bacillota</taxon>
        <taxon>Tissierellia</taxon>
        <taxon>Tissierellales</taxon>
        <taxon>Peptoniphilaceae</taxon>
        <taxon>Anaerococcus</taxon>
    </lineage>
</organism>